<dbReference type="InterPro" id="IPR019427">
    <property type="entry name" value="7TM_GPCR_serpentine_rcpt_Srw"/>
</dbReference>
<evidence type="ECO:0000313" key="8">
    <source>
        <dbReference type="Proteomes" id="UP000242188"/>
    </source>
</evidence>
<accession>A0A210Q5M2</accession>
<dbReference type="PANTHER" id="PTHR46273">
    <property type="entry name" value="MYOSUPPRESSIN RECEPTOR 1, ISOFORM B-RELATED"/>
    <property type="match status" value="1"/>
</dbReference>
<dbReference type="PANTHER" id="PTHR46273:SF4">
    <property type="entry name" value="AT19640P"/>
    <property type="match status" value="1"/>
</dbReference>
<dbReference type="STRING" id="6573.A0A210Q5M2"/>
<dbReference type="OrthoDB" id="5864054at2759"/>
<dbReference type="SUPFAM" id="SSF81321">
    <property type="entry name" value="Family A G protein-coupled receptor-like"/>
    <property type="match status" value="1"/>
</dbReference>
<evidence type="ECO:0000313" key="7">
    <source>
        <dbReference type="EMBL" id="OWF44043.1"/>
    </source>
</evidence>
<evidence type="ECO:0000256" key="5">
    <source>
        <dbReference type="SAM" id="Phobius"/>
    </source>
</evidence>
<feature type="domain" description="G-protein coupled receptors family 1 profile" evidence="6">
    <location>
        <begin position="67"/>
        <end position="345"/>
    </location>
</feature>
<comment type="caution">
    <text evidence="7">The sequence shown here is derived from an EMBL/GenBank/DDBJ whole genome shotgun (WGS) entry which is preliminary data.</text>
</comment>
<dbReference type="GO" id="GO:0005886">
    <property type="term" value="C:plasma membrane"/>
    <property type="evidence" value="ECO:0007669"/>
    <property type="project" value="TreeGrafter"/>
</dbReference>
<feature type="transmembrane region" description="Helical" evidence="5">
    <location>
        <begin position="322"/>
        <end position="344"/>
    </location>
</feature>
<proteinExistence type="predicted"/>
<keyword evidence="7" id="KW-0675">Receptor</keyword>
<keyword evidence="3 5" id="KW-1133">Transmembrane helix</keyword>
<name>A0A210Q5M2_MIZYE</name>
<evidence type="ECO:0000256" key="3">
    <source>
        <dbReference type="ARBA" id="ARBA00022989"/>
    </source>
</evidence>
<evidence type="ECO:0000259" key="6">
    <source>
        <dbReference type="PROSITE" id="PS50262"/>
    </source>
</evidence>
<dbReference type="Pfam" id="PF10324">
    <property type="entry name" value="7TM_GPCR_Srw"/>
    <property type="match status" value="1"/>
</dbReference>
<keyword evidence="8" id="KW-1185">Reference proteome</keyword>
<gene>
    <name evidence="7" type="ORF">KP79_PYT21147</name>
</gene>
<feature type="transmembrane region" description="Helical" evidence="5">
    <location>
        <begin position="130"/>
        <end position="158"/>
    </location>
</feature>
<dbReference type="GO" id="GO:0008528">
    <property type="term" value="F:G protein-coupled peptide receptor activity"/>
    <property type="evidence" value="ECO:0007669"/>
    <property type="project" value="InterPro"/>
</dbReference>
<dbReference type="Proteomes" id="UP000242188">
    <property type="component" value="Unassembled WGS sequence"/>
</dbReference>
<feature type="transmembrane region" description="Helical" evidence="5">
    <location>
        <begin position="87"/>
        <end position="110"/>
    </location>
</feature>
<dbReference type="InterPro" id="IPR053219">
    <property type="entry name" value="GPCR_Dmsr-1"/>
</dbReference>
<dbReference type="PRINTS" id="PR00237">
    <property type="entry name" value="GPCRRHODOPSN"/>
</dbReference>
<dbReference type="EMBL" id="NEDP02004925">
    <property type="protein sequence ID" value="OWF44043.1"/>
    <property type="molecule type" value="Genomic_DNA"/>
</dbReference>
<keyword evidence="2 5" id="KW-0812">Transmembrane</keyword>
<dbReference type="InterPro" id="IPR017452">
    <property type="entry name" value="GPCR_Rhodpsn_7TM"/>
</dbReference>
<evidence type="ECO:0000256" key="2">
    <source>
        <dbReference type="ARBA" id="ARBA00022692"/>
    </source>
</evidence>
<dbReference type="PROSITE" id="PS50262">
    <property type="entry name" value="G_PROTEIN_RECEP_F1_2"/>
    <property type="match status" value="1"/>
</dbReference>
<dbReference type="InterPro" id="IPR000276">
    <property type="entry name" value="GPCR_Rhodpsn"/>
</dbReference>
<feature type="transmembrane region" description="Helical" evidence="5">
    <location>
        <begin position="234"/>
        <end position="258"/>
    </location>
</feature>
<protein>
    <submittedName>
        <fullName evidence="7">FMRFamide receptor</fullName>
    </submittedName>
</protein>
<dbReference type="AlphaFoldDB" id="A0A210Q5M2"/>
<evidence type="ECO:0000256" key="1">
    <source>
        <dbReference type="ARBA" id="ARBA00004370"/>
    </source>
</evidence>
<dbReference type="CDD" id="cd14978">
    <property type="entry name" value="7tmA_FMRFamide_R-like"/>
    <property type="match status" value="1"/>
</dbReference>
<comment type="subcellular location">
    <subcellularLocation>
        <location evidence="1">Membrane</location>
    </subcellularLocation>
</comment>
<evidence type="ECO:0000256" key="4">
    <source>
        <dbReference type="ARBA" id="ARBA00023136"/>
    </source>
</evidence>
<feature type="transmembrane region" description="Helical" evidence="5">
    <location>
        <begin position="179"/>
        <end position="197"/>
    </location>
</feature>
<sequence length="406" mass="46279">MIWQTYVGGGGSRCLQWWFSAANAYCEYTTMRENQTVMGKELFSFAKGYASFHGYVSICVCVFGIVTNIFNISVLTRRHMRTPVNQILSWLAVSDVCTMISYVPFAFHFYCIHPSGSKSAAKNSKAWMTFMIFHINLTATTHTVSIWLCVLLAIVRFLHIRSPTKANSARLKRINQSNIMILIVYIASAIILIPNYMSNELLQDTLPDNNETIYVLRDLKLGKNDTEILVLVNVWMYAFTAKLIPCLLMSIFGSLLIYNIHVKLKQRRKVLQISGASSLRLSEHSRTTKMLVAVIVLFLVTELPQGVLIVCSACVESFFDTVYIPLGDVMDIVALVNNAVNFILYCSMSTKFRETFVHLYCCSCHHVRKPRENGYTLTDRMAKLDSHSSNNNDHIHHHHHHHHNNV</sequence>
<feature type="transmembrane region" description="Helical" evidence="5">
    <location>
        <begin position="52"/>
        <end position="75"/>
    </location>
</feature>
<organism evidence="7 8">
    <name type="scientific">Mizuhopecten yessoensis</name>
    <name type="common">Japanese scallop</name>
    <name type="synonym">Patinopecten yessoensis</name>
    <dbReference type="NCBI Taxonomy" id="6573"/>
    <lineage>
        <taxon>Eukaryota</taxon>
        <taxon>Metazoa</taxon>
        <taxon>Spiralia</taxon>
        <taxon>Lophotrochozoa</taxon>
        <taxon>Mollusca</taxon>
        <taxon>Bivalvia</taxon>
        <taxon>Autobranchia</taxon>
        <taxon>Pteriomorphia</taxon>
        <taxon>Pectinida</taxon>
        <taxon>Pectinoidea</taxon>
        <taxon>Pectinidae</taxon>
        <taxon>Mizuhopecten</taxon>
    </lineage>
</organism>
<feature type="transmembrane region" description="Helical" evidence="5">
    <location>
        <begin position="290"/>
        <end position="310"/>
    </location>
</feature>
<keyword evidence="4 5" id="KW-0472">Membrane</keyword>
<dbReference type="Gene3D" id="1.20.1070.10">
    <property type="entry name" value="Rhodopsin 7-helix transmembrane proteins"/>
    <property type="match status" value="1"/>
</dbReference>
<reference evidence="7 8" key="1">
    <citation type="journal article" date="2017" name="Nat. Ecol. Evol.">
        <title>Scallop genome provides insights into evolution of bilaterian karyotype and development.</title>
        <authorList>
            <person name="Wang S."/>
            <person name="Zhang J."/>
            <person name="Jiao W."/>
            <person name="Li J."/>
            <person name="Xun X."/>
            <person name="Sun Y."/>
            <person name="Guo X."/>
            <person name="Huan P."/>
            <person name="Dong B."/>
            <person name="Zhang L."/>
            <person name="Hu X."/>
            <person name="Sun X."/>
            <person name="Wang J."/>
            <person name="Zhao C."/>
            <person name="Wang Y."/>
            <person name="Wang D."/>
            <person name="Huang X."/>
            <person name="Wang R."/>
            <person name="Lv J."/>
            <person name="Li Y."/>
            <person name="Zhang Z."/>
            <person name="Liu B."/>
            <person name="Lu W."/>
            <person name="Hui Y."/>
            <person name="Liang J."/>
            <person name="Zhou Z."/>
            <person name="Hou R."/>
            <person name="Li X."/>
            <person name="Liu Y."/>
            <person name="Li H."/>
            <person name="Ning X."/>
            <person name="Lin Y."/>
            <person name="Zhao L."/>
            <person name="Xing Q."/>
            <person name="Dou J."/>
            <person name="Li Y."/>
            <person name="Mao J."/>
            <person name="Guo H."/>
            <person name="Dou H."/>
            <person name="Li T."/>
            <person name="Mu C."/>
            <person name="Jiang W."/>
            <person name="Fu Q."/>
            <person name="Fu X."/>
            <person name="Miao Y."/>
            <person name="Liu J."/>
            <person name="Yu Q."/>
            <person name="Li R."/>
            <person name="Liao H."/>
            <person name="Li X."/>
            <person name="Kong Y."/>
            <person name="Jiang Z."/>
            <person name="Chourrout D."/>
            <person name="Li R."/>
            <person name="Bao Z."/>
        </authorList>
    </citation>
    <scope>NUCLEOTIDE SEQUENCE [LARGE SCALE GENOMIC DNA]</scope>
    <source>
        <strain evidence="7 8">PY_sf001</strain>
    </source>
</reference>